<proteinExistence type="predicted"/>
<dbReference type="Gene3D" id="3.40.50.720">
    <property type="entry name" value="NAD(P)-binding Rossmann-like Domain"/>
    <property type="match status" value="1"/>
</dbReference>
<keyword evidence="2" id="KW-1185">Reference proteome</keyword>
<accession>A0A448MUI4</accession>
<dbReference type="GeneID" id="64405583"/>
<dbReference type="InterPro" id="IPR022291">
    <property type="entry name" value="Bacteriocin_synth_cyclodeHase"/>
</dbReference>
<sequence length="239" mass="26468">MYRLSPSWRIVERDDGFEIYGGDDARFQFDPSPLVSRLAAGDAVTREGLDPTGTIEFEQLLSAGMICPEIPEERRRSVAVVGDPLPVDVVLPGEPRSAETADLLVLVRHTATAPDIVRRASELERPHLFVDMSFHHTVSIGPLVIPHETPCVACLQGRLRERWGERQPVADPEVARRYPDLVAALLASEVRRCLEGDTSLAGWTVAWNLADRSILREKLLTVPLCDYCRGIDLPGSITP</sequence>
<evidence type="ECO:0000313" key="2">
    <source>
        <dbReference type="Proteomes" id="UP000273044"/>
    </source>
</evidence>
<evidence type="ECO:0000313" key="1">
    <source>
        <dbReference type="EMBL" id="VEH68813.1"/>
    </source>
</evidence>
<reference evidence="1 2" key="1">
    <citation type="submission" date="2018-12" db="EMBL/GenBank/DDBJ databases">
        <authorList>
            <consortium name="Pathogen Informatics"/>
        </authorList>
    </citation>
    <scope>NUCLEOTIDE SEQUENCE [LARGE SCALE GENOMIC DNA]</scope>
    <source>
        <strain evidence="1 2">NCTC12967</strain>
    </source>
</reference>
<dbReference type="NCBIfam" id="TIGR03882">
    <property type="entry name" value="cyclo_dehyd_2"/>
    <property type="match status" value="1"/>
</dbReference>
<name>A0A448MUI4_9ACTN</name>
<gene>
    <name evidence="1" type="ORF">NCTC12967_00073</name>
</gene>
<dbReference type="RefSeq" id="WP_061787442.1">
    <property type="nucleotide sequence ID" value="NZ_CAUVFX010000021.1"/>
</dbReference>
<dbReference type="EMBL" id="LR134406">
    <property type="protein sequence ID" value="VEH68813.1"/>
    <property type="molecule type" value="Genomic_DNA"/>
</dbReference>
<protein>
    <submittedName>
        <fullName evidence="1">Bacteriocin biosynthesis cyclodehydratase domain</fullName>
    </submittedName>
</protein>
<dbReference type="Proteomes" id="UP000273044">
    <property type="component" value="Chromosome"/>
</dbReference>
<organism evidence="1 2">
    <name type="scientific">Arachnia propionica</name>
    <dbReference type="NCBI Taxonomy" id="1750"/>
    <lineage>
        <taxon>Bacteria</taxon>
        <taxon>Bacillati</taxon>
        <taxon>Actinomycetota</taxon>
        <taxon>Actinomycetes</taxon>
        <taxon>Propionibacteriales</taxon>
        <taxon>Propionibacteriaceae</taxon>
        <taxon>Arachnia</taxon>
    </lineage>
</organism>
<dbReference type="AlphaFoldDB" id="A0A448MUI4"/>